<dbReference type="AlphaFoldDB" id="A0AAW7MRN6"/>
<dbReference type="Pfam" id="PF07963">
    <property type="entry name" value="N_methyl"/>
    <property type="match status" value="1"/>
</dbReference>
<dbReference type="EMBL" id="QAIC01000041">
    <property type="protein sequence ID" value="MDN4575315.1"/>
    <property type="molecule type" value="Genomic_DNA"/>
</dbReference>
<reference evidence="5" key="1">
    <citation type="submission" date="2018-04" db="EMBL/GenBank/DDBJ databases">
        <authorList>
            <person name="Jy Z."/>
        </authorList>
    </citation>
    <scope>NUCLEOTIDE SEQUENCE</scope>
    <source>
        <strain evidence="6">AS13</strain>
        <strain evidence="5">LA18</strain>
    </source>
</reference>
<dbReference type="InterPro" id="IPR001082">
    <property type="entry name" value="Pilin"/>
</dbReference>
<sequence length="262" mass="27353">MHVKCVQPLRNDRVHSRDRCRRSAVVFPGATVLFGRIVPPLTRTILLTHTAPPDFDLRQGAGRGGYGILRPLPPDVPFVFIAFAGSYTMRRFGHRTSGIAKSRGFTLIELMIVLAIIGVLVMAGVPYLQSYLVRARVVEGLGAAASAKALVSENAMHGAPFNSGWQAPSATDNVNAVSIDAVSGNVTVAYTQRAGDGALVLVPTSAAADGSPKALTVGKAPEGQIVWTCYAQGREGAPNGATLPGKLAPPECRAAAVTGKSG</sequence>
<dbReference type="Gene3D" id="3.30.700.10">
    <property type="entry name" value="Glycoprotein, Type 4 Pilin"/>
    <property type="match status" value="1"/>
</dbReference>
<keyword evidence="4" id="KW-0472">Membrane</keyword>
<feature type="transmembrane region" description="Helical" evidence="4">
    <location>
        <begin position="76"/>
        <end position="93"/>
    </location>
</feature>
<name>A0AAW7MRN6_9BURK</name>
<feature type="transmembrane region" description="Helical" evidence="4">
    <location>
        <begin position="20"/>
        <end position="38"/>
    </location>
</feature>
<keyword evidence="4" id="KW-1133">Transmembrane helix</keyword>
<feature type="transmembrane region" description="Helical" evidence="4">
    <location>
        <begin position="105"/>
        <end position="128"/>
    </location>
</feature>
<keyword evidence="2" id="KW-0488">Methylation</keyword>
<organism evidence="5 8">
    <name type="scientific">Pandoraea cepalis</name>
    <dbReference type="NCBI Taxonomy" id="2508294"/>
    <lineage>
        <taxon>Bacteria</taxon>
        <taxon>Pseudomonadati</taxon>
        <taxon>Pseudomonadota</taxon>
        <taxon>Betaproteobacteria</taxon>
        <taxon>Burkholderiales</taxon>
        <taxon>Burkholderiaceae</taxon>
        <taxon>Pandoraea</taxon>
    </lineage>
</organism>
<evidence type="ECO:0000256" key="1">
    <source>
        <dbReference type="ARBA" id="ARBA00005233"/>
    </source>
</evidence>
<dbReference type="Proteomes" id="UP001172788">
    <property type="component" value="Unassembled WGS sequence"/>
</dbReference>
<keyword evidence="7" id="KW-1185">Reference proteome</keyword>
<dbReference type="Pfam" id="PF00114">
    <property type="entry name" value="Pilin"/>
    <property type="match status" value="1"/>
</dbReference>
<dbReference type="InterPro" id="IPR012902">
    <property type="entry name" value="N_methyl_site"/>
</dbReference>
<dbReference type="NCBIfam" id="TIGR02532">
    <property type="entry name" value="IV_pilin_GFxxxE"/>
    <property type="match status" value="1"/>
</dbReference>
<comment type="caution">
    <text evidence="5">The sequence shown here is derived from an EMBL/GenBank/DDBJ whole genome shotgun (WGS) entry which is preliminary data.</text>
</comment>
<gene>
    <name evidence="5" type="ORF">DBA34_18905</name>
    <name evidence="6" type="ORF">DBB29_14815</name>
</gene>
<proteinExistence type="inferred from homology"/>
<dbReference type="PROSITE" id="PS00409">
    <property type="entry name" value="PROKAR_NTER_METHYL"/>
    <property type="match status" value="1"/>
</dbReference>
<evidence type="ECO:0000313" key="6">
    <source>
        <dbReference type="EMBL" id="MDN4579385.1"/>
    </source>
</evidence>
<dbReference type="EMBL" id="QAID01000042">
    <property type="protein sequence ID" value="MDN4579385.1"/>
    <property type="molecule type" value="Genomic_DNA"/>
</dbReference>
<protein>
    <submittedName>
        <fullName evidence="5">General secretion pathway protein GspH</fullName>
    </submittedName>
</protein>
<keyword evidence="4" id="KW-0812">Transmembrane</keyword>
<dbReference type="GO" id="GO:0009289">
    <property type="term" value="C:pilus"/>
    <property type="evidence" value="ECO:0007669"/>
    <property type="project" value="InterPro"/>
</dbReference>
<comment type="similarity">
    <text evidence="1 3">Belongs to the N-Me-Phe pilin family.</text>
</comment>
<evidence type="ECO:0000256" key="3">
    <source>
        <dbReference type="RuleBase" id="RU000389"/>
    </source>
</evidence>
<evidence type="ECO:0000256" key="4">
    <source>
        <dbReference type="SAM" id="Phobius"/>
    </source>
</evidence>
<dbReference type="InterPro" id="IPR045584">
    <property type="entry name" value="Pilin-like"/>
</dbReference>
<evidence type="ECO:0000313" key="8">
    <source>
        <dbReference type="Proteomes" id="UP001172791"/>
    </source>
</evidence>
<dbReference type="SUPFAM" id="SSF54523">
    <property type="entry name" value="Pili subunits"/>
    <property type="match status" value="1"/>
</dbReference>
<evidence type="ECO:0000313" key="5">
    <source>
        <dbReference type="EMBL" id="MDN4575315.1"/>
    </source>
</evidence>
<evidence type="ECO:0000256" key="2">
    <source>
        <dbReference type="ARBA" id="ARBA00022481"/>
    </source>
</evidence>
<keyword evidence="3" id="KW-0281">Fimbrium</keyword>
<dbReference type="GO" id="GO:0007155">
    <property type="term" value="P:cell adhesion"/>
    <property type="evidence" value="ECO:0007669"/>
    <property type="project" value="InterPro"/>
</dbReference>
<accession>A0AAW7MRN6</accession>
<evidence type="ECO:0000313" key="7">
    <source>
        <dbReference type="Proteomes" id="UP001172788"/>
    </source>
</evidence>
<dbReference type="Proteomes" id="UP001172791">
    <property type="component" value="Unassembled WGS sequence"/>
</dbReference>